<evidence type="ECO:0000256" key="4">
    <source>
        <dbReference type="ARBA" id="ARBA00022692"/>
    </source>
</evidence>
<sequence length="296" mass="31655">METFVIGLSIASILFMVALGLAIIYGTMNVINLAHGEMVMIGAYTTVLATKHLGFNIYLCLPLAFLVTATFGLIIERTVVRRLYGRLLDTLLATWGIALILQQLIRIHFGLGLFGVEIDGLGSDLQNVPVPAELQQAIQLFGANIPVYRAFVFVTALALGAITWLVMYRTRFGSQLRAVSVARNTAAACGINDKRVNMLAFAYGSGLAGVAGVLVSGFKTVSPDMGTPYVVDAFLVVVAGGVGHLLGTFASAGILGEVQSFVATWANDVYGRTVLFAVVIFILLFKPQGLFVTKSR</sequence>
<dbReference type="OrthoDB" id="9807115at2"/>
<organism evidence="10 11">
    <name type="scientific">Aminobacter aminovorans</name>
    <name type="common">Chelatobacter heintzii</name>
    <dbReference type="NCBI Taxonomy" id="83263"/>
    <lineage>
        <taxon>Bacteria</taxon>
        <taxon>Pseudomonadati</taxon>
        <taxon>Pseudomonadota</taxon>
        <taxon>Alphaproteobacteria</taxon>
        <taxon>Hyphomicrobiales</taxon>
        <taxon>Phyllobacteriaceae</taxon>
        <taxon>Aminobacter</taxon>
    </lineage>
</organism>
<comment type="similarity">
    <text evidence="8">Belongs to the binding-protein-dependent transport system permease family. LivHM subfamily.</text>
</comment>
<evidence type="ECO:0000313" key="11">
    <source>
        <dbReference type="Proteomes" id="UP000254701"/>
    </source>
</evidence>
<dbReference type="AlphaFoldDB" id="A0A381IMK1"/>
<evidence type="ECO:0000313" key="10">
    <source>
        <dbReference type="EMBL" id="SUY29302.1"/>
    </source>
</evidence>
<proteinExistence type="inferred from homology"/>
<dbReference type="EMBL" id="UFSM01000004">
    <property type="protein sequence ID" value="SUY29302.1"/>
    <property type="molecule type" value="Genomic_DNA"/>
</dbReference>
<feature type="transmembrane region" description="Helical" evidence="9">
    <location>
        <begin position="147"/>
        <end position="167"/>
    </location>
</feature>
<dbReference type="GO" id="GO:0005886">
    <property type="term" value="C:plasma membrane"/>
    <property type="evidence" value="ECO:0007669"/>
    <property type="project" value="UniProtKB-SubCell"/>
</dbReference>
<keyword evidence="5" id="KW-0029">Amino-acid transport</keyword>
<gene>
    <name evidence="10" type="primary">livH_13</name>
    <name evidence="10" type="ORF">NCTC10684_05534</name>
</gene>
<dbReference type="RefSeq" id="WP_115734548.1">
    <property type="nucleotide sequence ID" value="NZ_BAAAVY010000014.1"/>
</dbReference>
<dbReference type="InterPro" id="IPR017779">
    <property type="entry name" value="ABC_UrtB_bac"/>
</dbReference>
<feature type="transmembrane region" description="Helical" evidence="9">
    <location>
        <begin position="6"/>
        <end position="25"/>
    </location>
</feature>
<evidence type="ECO:0000256" key="5">
    <source>
        <dbReference type="ARBA" id="ARBA00022970"/>
    </source>
</evidence>
<dbReference type="Pfam" id="PF02653">
    <property type="entry name" value="BPD_transp_2"/>
    <property type="match status" value="1"/>
</dbReference>
<dbReference type="PANTHER" id="PTHR11795">
    <property type="entry name" value="BRANCHED-CHAIN AMINO ACID TRANSPORT SYSTEM PERMEASE PROTEIN LIVH"/>
    <property type="match status" value="1"/>
</dbReference>
<feature type="transmembrane region" description="Helical" evidence="9">
    <location>
        <begin position="269"/>
        <end position="285"/>
    </location>
</feature>
<evidence type="ECO:0000256" key="8">
    <source>
        <dbReference type="ARBA" id="ARBA00037998"/>
    </source>
</evidence>
<dbReference type="CDD" id="cd06582">
    <property type="entry name" value="TM_PBP1_LivH_like"/>
    <property type="match status" value="1"/>
</dbReference>
<keyword evidence="4 9" id="KW-0812">Transmembrane</keyword>
<keyword evidence="6 9" id="KW-1133">Transmembrane helix</keyword>
<feature type="transmembrane region" description="Helical" evidence="9">
    <location>
        <begin position="233"/>
        <end position="257"/>
    </location>
</feature>
<reference evidence="10 11" key="1">
    <citation type="submission" date="2018-06" db="EMBL/GenBank/DDBJ databases">
        <authorList>
            <consortium name="Pathogen Informatics"/>
            <person name="Doyle S."/>
        </authorList>
    </citation>
    <scope>NUCLEOTIDE SEQUENCE [LARGE SCALE GENOMIC DNA]</scope>
    <source>
        <strain evidence="10 11">NCTC10684</strain>
    </source>
</reference>
<dbReference type="GO" id="GO:0022857">
    <property type="term" value="F:transmembrane transporter activity"/>
    <property type="evidence" value="ECO:0007669"/>
    <property type="project" value="InterPro"/>
</dbReference>
<evidence type="ECO:0000256" key="6">
    <source>
        <dbReference type="ARBA" id="ARBA00022989"/>
    </source>
</evidence>
<accession>A0A381IMK1</accession>
<feature type="transmembrane region" description="Helical" evidence="9">
    <location>
        <begin position="200"/>
        <end position="221"/>
    </location>
</feature>
<keyword evidence="2" id="KW-0813">Transport</keyword>
<dbReference type="GO" id="GO:0006865">
    <property type="term" value="P:amino acid transport"/>
    <property type="evidence" value="ECO:0007669"/>
    <property type="project" value="UniProtKB-KW"/>
</dbReference>
<name>A0A381IMK1_AMIAI</name>
<dbReference type="PANTHER" id="PTHR11795:SF447">
    <property type="entry name" value="ABC TRANSPORTER PERMEASE PROTEIN"/>
    <property type="match status" value="1"/>
</dbReference>
<keyword evidence="7 9" id="KW-0472">Membrane</keyword>
<dbReference type="InterPro" id="IPR001851">
    <property type="entry name" value="ABC_transp_permease"/>
</dbReference>
<feature type="transmembrane region" description="Helical" evidence="9">
    <location>
        <begin position="55"/>
        <end position="75"/>
    </location>
</feature>
<protein>
    <submittedName>
        <fullName evidence="10">LIV-I protein H</fullName>
    </submittedName>
</protein>
<evidence type="ECO:0000256" key="3">
    <source>
        <dbReference type="ARBA" id="ARBA00022475"/>
    </source>
</evidence>
<keyword evidence="3" id="KW-1003">Cell membrane</keyword>
<evidence type="ECO:0000256" key="9">
    <source>
        <dbReference type="SAM" id="Phobius"/>
    </source>
</evidence>
<dbReference type="NCBIfam" id="TIGR03409">
    <property type="entry name" value="urea_trans_UrtB"/>
    <property type="match status" value="1"/>
</dbReference>
<evidence type="ECO:0000256" key="1">
    <source>
        <dbReference type="ARBA" id="ARBA00004651"/>
    </source>
</evidence>
<dbReference type="InterPro" id="IPR052157">
    <property type="entry name" value="BCAA_transport_permease"/>
</dbReference>
<evidence type="ECO:0000256" key="7">
    <source>
        <dbReference type="ARBA" id="ARBA00023136"/>
    </source>
</evidence>
<feature type="transmembrane region" description="Helical" evidence="9">
    <location>
        <begin position="87"/>
        <end position="105"/>
    </location>
</feature>
<dbReference type="Proteomes" id="UP000254701">
    <property type="component" value="Unassembled WGS sequence"/>
</dbReference>
<comment type="subcellular location">
    <subcellularLocation>
        <location evidence="1">Cell membrane</location>
        <topology evidence="1">Multi-pass membrane protein</topology>
    </subcellularLocation>
</comment>
<evidence type="ECO:0000256" key="2">
    <source>
        <dbReference type="ARBA" id="ARBA00022448"/>
    </source>
</evidence>